<reference evidence="3 4" key="1">
    <citation type="submission" date="2021-05" db="EMBL/GenBank/DDBJ databases">
        <title>Mycobacterium acidophilum sp. nov., an extremely acid-tolerant member of the genus Mycobacterium.</title>
        <authorList>
            <person name="Xia J."/>
        </authorList>
    </citation>
    <scope>NUCLEOTIDE SEQUENCE [LARGE SCALE GENOMIC DNA]</scope>
    <source>
        <strain evidence="3 4">M1</strain>
    </source>
</reference>
<dbReference type="InterPro" id="IPR036165">
    <property type="entry name" value="YefM-like_sf"/>
</dbReference>
<evidence type="ECO:0000313" key="4">
    <source>
        <dbReference type="Proteomes" id="UP001519535"/>
    </source>
</evidence>
<sequence length="100" mass="11115">MMIDHRDIVGVTELANSSSRLVAEAAQGRDVIISKNNRPTAALVGIERLQDLEEREENLALLTLALTRIATDNGRRTELDEFIRELNLTAEVAALDDEDE</sequence>
<evidence type="ECO:0000256" key="2">
    <source>
        <dbReference type="RuleBase" id="RU362080"/>
    </source>
</evidence>
<name>A0ABS5RND9_9MYCO</name>
<proteinExistence type="inferred from homology"/>
<evidence type="ECO:0000313" key="3">
    <source>
        <dbReference type="EMBL" id="MBS9535830.1"/>
    </source>
</evidence>
<dbReference type="InterPro" id="IPR006442">
    <property type="entry name" value="Antitoxin_Phd/YefM"/>
</dbReference>
<comment type="function">
    <text evidence="2">Antitoxin component of a type II toxin-antitoxin (TA) system.</text>
</comment>
<organism evidence="3 4">
    <name type="scientific">Mycolicibacter acidiphilus</name>
    <dbReference type="NCBI Taxonomy" id="2835306"/>
    <lineage>
        <taxon>Bacteria</taxon>
        <taxon>Bacillati</taxon>
        <taxon>Actinomycetota</taxon>
        <taxon>Actinomycetes</taxon>
        <taxon>Mycobacteriales</taxon>
        <taxon>Mycobacteriaceae</taxon>
        <taxon>Mycolicibacter</taxon>
    </lineage>
</organism>
<dbReference type="EMBL" id="JAHCLR010000060">
    <property type="protein sequence ID" value="MBS9535830.1"/>
    <property type="molecule type" value="Genomic_DNA"/>
</dbReference>
<comment type="caution">
    <text evidence="3">The sequence shown here is derived from an EMBL/GenBank/DDBJ whole genome shotgun (WGS) entry which is preliminary data.</text>
</comment>
<protein>
    <recommendedName>
        <fullName evidence="2">Antitoxin</fullName>
    </recommendedName>
</protein>
<dbReference type="Pfam" id="PF02604">
    <property type="entry name" value="PhdYeFM_antitox"/>
    <property type="match status" value="1"/>
</dbReference>
<comment type="similarity">
    <text evidence="1 2">Belongs to the phD/YefM antitoxin family.</text>
</comment>
<dbReference type="NCBIfam" id="TIGR01552">
    <property type="entry name" value="phd_fam"/>
    <property type="match status" value="1"/>
</dbReference>
<dbReference type="SUPFAM" id="SSF143120">
    <property type="entry name" value="YefM-like"/>
    <property type="match status" value="1"/>
</dbReference>
<dbReference type="Proteomes" id="UP001519535">
    <property type="component" value="Unassembled WGS sequence"/>
</dbReference>
<evidence type="ECO:0000256" key="1">
    <source>
        <dbReference type="ARBA" id="ARBA00009981"/>
    </source>
</evidence>
<accession>A0ABS5RND9</accession>
<dbReference type="RefSeq" id="WP_214094679.1">
    <property type="nucleotide sequence ID" value="NZ_JAHCLR010000060.1"/>
</dbReference>
<keyword evidence="4" id="KW-1185">Reference proteome</keyword>
<gene>
    <name evidence="3" type="ORF">KIH27_19780</name>
</gene>